<evidence type="ECO:0000313" key="3">
    <source>
        <dbReference type="WBParaSite" id="SCUD_0000459001-mRNA-1"/>
    </source>
</evidence>
<keyword evidence="2" id="KW-1185">Reference proteome</keyword>
<dbReference type="STRING" id="6186.A0A183JPF3"/>
<organism evidence="3">
    <name type="scientific">Schistosoma curassoni</name>
    <dbReference type="NCBI Taxonomy" id="6186"/>
    <lineage>
        <taxon>Eukaryota</taxon>
        <taxon>Metazoa</taxon>
        <taxon>Spiralia</taxon>
        <taxon>Lophotrochozoa</taxon>
        <taxon>Platyhelminthes</taxon>
        <taxon>Trematoda</taxon>
        <taxon>Digenea</taxon>
        <taxon>Strigeidida</taxon>
        <taxon>Schistosomatoidea</taxon>
        <taxon>Schistosomatidae</taxon>
        <taxon>Schistosoma</taxon>
    </lineage>
</organism>
<accession>A0A183JPF3</accession>
<evidence type="ECO:0000313" key="1">
    <source>
        <dbReference type="EMBL" id="VDO89844.1"/>
    </source>
</evidence>
<proteinExistence type="predicted"/>
<reference evidence="1 2" key="2">
    <citation type="submission" date="2018-11" db="EMBL/GenBank/DDBJ databases">
        <authorList>
            <consortium name="Pathogen Informatics"/>
        </authorList>
    </citation>
    <scope>NUCLEOTIDE SEQUENCE [LARGE SCALE GENOMIC DNA]</scope>
    <source>
        <strain evidence="1">Dakar</strain>
        <strain evidence="2">Dakar, Senegal</strain>
    </source>
</reference>
<reference evidence="3" key="1">
    <citation type="submission" date="2016-06" db="UniProtKB">
        <authorList>
            <consortium name="WormBaseParasite"/>
        </authorList>
    </citation>
    <scope>IDENTIFICATION</scope>
</reference>
<dbReference type="AlphaFoldDB" id="A0A183JPF3"/>
<protein>
    <submittedName>
        <fullName evidence="1 3">Uncharacterized protein</fullName>
    </submittedName>
</protein>
<dbReference type="WBParaSite" id="SCUD_0000459001-mRNA-1">
    <property type="protein sequence ID" value="SCUD_0000459001-mRNA-1"/>
    <property type="gene ID" value="SCUD_0000459001"/>
</dbReference>
<gene>
    <name evidence="1" type="ORF">SCUD_LOCUS4589</name>
</gene>
<dbReference type="EMBL" id="UZAK01006258">
    <property type="protein sequence ID" value="VDO89844.1"/>
    <property type="molecule type" value="Genomic_DNA"/>
</dbReference>
<evidence type="ECO:0000313" key="2">
    <source>
        <dbReference type="Proteomes" id="UP000279833"/>
    </source>
</evidence>
<sequence length="147" mass="16956">MDTKYSSMLNSQSSSENLIKLINETTGANINFISSTTSVKNSYLSPSSSSVSQTILLHNQFNSIDYFSNFSNINQHLTLNKLILNNHLFNQYINRKLNHIHIYGNVDNVFLAGQLITVSNNKYYSSNYYYYKNDLLRSFLKDNWSRG</sequence>
<name>A0A183JPF3_9TREM</name>
<dbReference type="Proteomes" id="UP000279833">
    <property type="component" value="Unassembled WGS sequence"/>
</dbReference>